<evidence type="ECO:0000313" key="13">
    <source>
        <dbReference type="Proteomes" id="UP000799444"/>
    </source>
</evidence>
<keyword evidence="7 8" id="KW-0539">Nucleus</keyword>
<evidence type="ECO:0000256" key="4">
    <source>
        <dbReference type="ARBA" id="ARBA00023015"/>
    </source>
</evidence>
<organism evidence="12 13">
    <name type="scientific">Polyplosphaeria fusca</name>
    <dbReference type="NCBI Taxonomy" id="682080"/>
    <lineage>
        <taxon>Eukaryota</taxon>
        <taxon>Fungi</taxon>
        <taxon>Dikarya</taxon>
        <taxon>Ascomycota</taxon>
        <taxon>Pezizomycotina</taxon>
        <taxon>Dothideomycetes</taxon>
        <taxon>Pleosporomycetidae</taxon>
        <taxon>Pleosporales</taxon>
        <taxon>Tetraplosphaeriaceae</taxon>
        <taxon>Polyplosphaeria</taxon>
    </lineage>
</organism>
<dbReference type="GO" id="GO:0042162">
    <property type="term" value="F:telomeric DNA binding"/>
    <property type="evidence" value="ECO:0007669"/>
    <property type="project" value="TreeGrafter"/>
</dbReference>
<accession>A0A9P4UY35</accession>
<evidence type="ECO:0000256" key="2">
    <source>
        <dbReference type="ARBA" id="ARBA00022454"/>
    </source>
</evidence>
<dbReference type="Proteomes" id="UP000799444">
    <property type="component" value="Unassembled WGS sequence"/>
</dbReference>
<dbReference type="Pfam" id="PF11626">
    <property type="entry name" value="Rap1_C"/>
    <property type="match status" value="1"/>
</dbReference>
<feature type="compositionally biased region" description="Polar residues" evidence="10">
    <location>
        <begin position="632"/>
        <end position="646"/>
    </location>
</feature>
<dbReference type="Pfam" id="PF08914">
    <property type="entry name" value="Myb_Rap1"/>
    <property type="match status" value="1"/>
</dbReference>
<comment type="caution">
    <text evidence="12">The sequence shown here is derived from an EMBL/GenBank/DDBJ whole genome shotgun (WGS) entry which is preliminary data.</text>
</comment>
<dbReference type="Gene3D" id="1.10.30.10">
    <property type="entry name" value="High mobility group box domain"/>
    <property type="match status" value="1"/>
</dbReference>
<dbReference type="GO" id="GO:0031848">
    <property type="term" value="P:protection from non-homologous end joining at telomere"/>
    <property type="evidence" value="ECO:0007669"/>
    <property type="project" value="TreeGrafter"/>
</dbReference>
<comment type="subunit">
    <text evidence="9">Homodimer.</text>
</comment>
<keyword evidence="4" id="KW-0805">Transcription regulation</keyword>
<keyword evidence="5" id="KW-0010">Activator</keyword>
<feature type="region of interest" description="Disordered" evidence="10">
    <location>
        <begin position="495"/>
        <end position="750"/>
    </location>
</feature>
<dbReference type="GO" id="GO:0010833">
    <property type="term" value="P:telomere maintenance via telomere lengthening"/>
    <property type="evidence" value="ECO:0007669"/>
    <property type="project" value="UniProtKB-UniRule"/>
</dbReference>
<dbReference type="InterPro" id="IPR021661">
    <property type="entry name" value="Rap1_C"/>
</dbReference>
<evidence type="ECO:0000256" key="1">
    <source>
        <dbReference type="ARBA" id="ARBA00010467"/>
    </source>
</evidence>
<evidence type="ECO:0000256" key="6">
    <source>
        <dbReference type="ARBA" id="ARBA00023163"/>
    </source>
</evidence>
<dbReference type="EMBL" id="ML996242">
    <property type="protein sequence ID" value="KAF2729538.1"/>
    <property type="molecule type" value="Genomic_DNA"/>
</dbReference>
<comment type="similarity">
    <text evidence="1 9">Belongs to the RAP1 family.</text>
</comment>
<dbReference type="PANTHER" id="PTHR16466">
    <property type="entry name" value="TELOMERE REPEAT-BINDING FACTOR 2-INTERACTING PROTEIN 1"/>
    <property type="match status" value="1"/>
</dbReference>
<keyword evidence="2 9" id="KW-0158">Chromosome</keyword>
<name>A0A9P4UY35_9PLEO</name>
<dbReference type="GO" id="GO:0070187">
    <property type="term" value="C:shelterin complex"/>
    <property type="evidence" value="ECO:0007669"/>
    <property type="project" value="TreeGrafter"/>
</dbReference>
<feature type="compositionally biased region" description="Polar residues" evidence="10">
    <location>
        <begin position="463"/>
        <end position="477"/>
    </location>
</feature>
<feature type="region of interest" description="Disordered" evidence="10">
    <location>
        <begin position="95"/>
        <end position="115"/>
    </location>
</feature>
<dbReference type="FunFam" id="1.10.10.60:FF:000246">
    <property type="entry name" value="Telomeric repeat-binding factor 2-interacting protein 1"/>
    <property type="match status" value="1"/>
</dbReference>
<dbReference type="Gene3D" id="1.10.10.60">
    <property type="entry name" value="Homeodomain-like"/>
    <property type="match status" value="1"/>
</dbReference>
<keyword evidence="3 9" id="KW-0779">Telomere</keyword>
<dbReference type="PROSITE" id="PS50118">
    <property type="entry name" value="HMG_BOX_2"/>
    <property type="match status" value="1"/>
</dbReference>
<comment type="subcellular location">
    <subcellularLocation>
        <location evidence="9">Nucleus</location>
    </subcellularLocation>
    <subcellularLocation>
        <location evidence="9">Chromosome</location>
        <location evidence="9">Telomere</location>
    </subcellularLocation>
</comment>
<dbReference type="InterPro" id="IPR009071">
    <property type="entry name" value="HMG_box_dom"/>
</dbReference>
<feature type="domain" description="HMG box" evidence="11">
    <location>
        <begin position="399"/>
        <end position="467"/>
    </location>
</feature>
<feature type="compositionally biased region" description="Acidic residues" evidence="10">
    <location>
        <begin position="740"/>
        <end position="750"/>
    </location>
</feature>
<evidence type="ECO:0000256" key="3">
    <source>
        <dbReference type="ARBA" id="ARBA00022895"/>
    </source>
</evidence>
<comment type="function">
    <text evidence="9">Involved in the regulation of telomere length, clustering and has a specific role in telomere position effect (TPE).</text>
</comment>
<feature type="non-terminal residue" evidence="12">
    <location>
        <position position="1"/>
    </location>
</feature>
<dbReference type="InterPro" id="IPR015010">
    <property type="entry name" value="TERF2IP_Myb"/>
</dbReference>
<dbReference type="InterPro" id="IPR039595">
    <property type="entry name" value="TE2IP/Rap1"/>
</dbReference>
<feature type="region of interest" description="Disordered" evidence="10">
    <location>
        <begin position="303"/>
        <end position="386"/>
    </location>
</feature>
<keyword evidence="6" id="KW-0804">Transcription</keyword>
<feature type="compositionally biased region" description="Polar residues" evidence="10">
    <location>
        <begin position="214"/>
        <end position="230"/>
    </location>
</feature>
<evidence type="ECO:0000313" key="12">
    <source>
        <dbReference type="EMBL" id="KAF2729538.1"/>
    </source>
</evidence>
<dbReference type="Pfam" id="PF16589">
    <property type="entry name" value="BRCT_2"/>
    <property type="match status" value="1"/>
</dbReference>
<feature type="region of interest" description="Disordered" evidence="10">
    <location>
        <begin position="457"/>
        <end position="479"/>
    </location>
</feature>
<feature type="compositionally biased region" description="Basic and acidic residues" evidence="10">
    <location>
        <begin position="662"/>
        <end position="672"/>
    </location>
</feature>
<dbReference type="InterPro" id="IPR001357">
    <property type="entry name" value="BRCT_dom"/>
</dbReference>
<feature type="compositionally biased region" description="Low complexity" evidence="10">
    <location>
        <begin position="546"/>
        <end position="559"/>
    </location>
</feature>
<dbReference type="InterPro" id="IPR009057">
    <property type="entry name" value="Homeodomain-like_sf"/>
</dbReference>
<feature type="compositionally biased region" description="Acidic residues" evidence="10">
    <location>
        <begin position="589"/>
        <end position="600"/>
    </location>
</feature>
<evidence type="ECO:0000259" key="11">
    <source>
        <dbReference type="PROSITE" id="PS50118"/>
    </source>
</evidence>
<sequence length="847" mass="94735">MSAPVVYEHVAAGAALQGQLFAGKKFFVTQRCPMRNYFLDLVRNNGGEIVNLEKQADHLIADHFKPKFCPPGSISYTFIEKSVKNAQLEDPEDHLAAPAARPTREVGSSRPAKVGRAAYTADEDRILYKWVQDHVTQGGSASGNEIYKQLEEKHPQHSWQSWRDHYIKQLRDRPLSAFVPPQNAPPSPPSDQSAERMPPNVPQSREQEQRARSPATNHNSNNVAAPSTAGNEGVERLQADKDVDKFDELFGVLDWEYLYANVPHITSVSFMDYQEGWTRWAEGETQTREEWREFFETRVLPQWQKDPQSKRGEITKRVEGRNQQQTKKTKGSEVVEVQAASAGEGTPLVQEKTETATEDVEEAGPSTPRVDPDIELPDRQSKSSSIDDYAHRLQQTRKGKQPMTAYEWFAREQRGSISEQHSTFDQTQVDKVLLGKWRALSEQEKQPYLTIEIADRTRHESEVASSPQIGSSTTAMQRTPEVIAKAYADAKKRILGEVGGSEGEVNDLAPTSKRRRNRSRTPIPGEDSAPPPPPAVENQRNIVEISSAESSSAESSSSADYNDEEPETQRQVDNPTIEEINHGKNQRDEIDESDEPEDVVSEQSPENIEMPCSDDLPSNTPAPRAHRHMKTSFDTQAILQSQSHGLSPSAPRPQDFLQPIKVSDKDRSRSHSIEASSPAHKQESIASTPQSMHEFRRSLDNAEDDTSAPQPPGLQPLPRPKDESQDSVIPPSTPSSTGSEDVDPPLEADEIEDFYNEQQEHGFSNKEISAALRSTRCRPELAIEVLDAWADGKHLPNKRGIWSKEDDAAVESGDGLALAQLEQKHSLDGWGGITERMRFLDQCRKRS</sequence>
<dbReference type="SMART" id="SM00398">
    <property type="entry name" value="HMG"/>
    <property type="match status" value="1"/>
</dbReference>
<feature type="compositionally biased region" description="Basic and acidic residues" evidence="10">
    <location>
        <begin position="307"/>
        <end position="320"/>
    </location>
</feature>
<proteinExistence type="inferred from homology"/>
<evidence type="ECO:0000256" key="8">
    <source>
        <dbReference type="PROSITE-ProRule" id="PRU00267"/>
    </source>
</evidence>
<dbReference type="AlphaFoldDB" id="A0A9P4UY35"/>
<feature type="compositionally biased region" description="Basic and acidic residues" evidence="10">
    <location>
        <begin position="370"/>
        <end position="381"/>
    </location>
</feature>
<feature type="DNA-binding region" description="HMG box" evidence="8">
    <location>
        <begin position="399"/>
        <end position="467"/>
    </location>
</feature>
<dbReference type="InterPro" id="IPR038104">
    <property type="entry name" value="Rap1_C_sf"/>
</dbReference>
<dbReference type="PANTHER" id="PTHR16466:SF6">
    <property type="entry name" value="TELOMERIC REPEAT-BINDING FACTOR 2-INTERACTING PROTEIN 1"/>
    <property type="match status" value="1"/>
</dbReference>
<protein>
    <recommendedName>
        <fullName evidence="9">DNA-binding protein RAP1</fullName>
    </recommendedName>
</protein>
<dbReference type="SUPFAM" id="SSF47095">
    <property type="entry name" value="HMG-box"/>
    <property type="match status" value="1"/>
</dbReference>
<feature type="compositionally biased region" description="Basic and acidic residues" evidence="10">
    <location>
        <begin position="579"/>
        <end position="588"/>
    </location>
</feature>
<dbReference type="SUPFAM" id="SSF46689">
    <property type="entry name" value="Homeodomain-like"/>
    <property type="match status" value="1"/>
</dbReference>
<dbReference type="Pfam" id="PF00505">
    <property type="entry name" value="HMG_box"/>
    <property type="match status" value="1"/>
</dbReference>
<evidence type="ECO:0000256" key="7">
    <source>
        <dbReference type="ARBA" id="ARBA00023242"/>
    </source>
</evidence>
<dbReference type="GO" id="GO:0005654">
    <property type="term" value="C:nucleoplasm"/>
    <property type="evidence" value="ECO:0007669"/>
    <property type="project" value="UniProtKB-ARBA"/>
</dbReference>
<evidence type="ECO:0000256" key="10">
    <source>
        <dbReference type="SAM" id="MobiDB-lite"/>
    </source>
</evidence>
<evidence type="ECO:0000256" key="5">
    <source>
        <dbReference type="ARBA" id="ARBA00023159"/>
    </source>
</evidence>
<keyword evidence="8" id="KW-0238">DNA-binding</keyword>
<dbReference type="CDD" id="cd11655">
    <property type="entry name" value="rap1_myb-like"/>
    <property type="match status" value="1"/>
</dbReference>
<feature type="region of interest" description="Disordered" evidence="10">
    <location>
        <begin position="176"/>
        <end position="232"/>
    </location>
</feature>
<gene>
    <name evidence="12" type="ORF">EJ04DRAFT_502153</name>
</gene>
<evidence type="ECO:0000256" key="9">
    <source>
        <dbReference type="RuleBase" id="RU367107"/>
    </source>
</evidence>
<dbReference type="InterPro" id="IPR036910">
    <property type="entry name" value="HMG_box_dom_sf"/>
</dbReference>
<reference evidence="12" key="1">
    <citation type="journal article" date="2020" name="Stud. Mycol.">
        <title>101 Dothideomycetes genomes: a test case for predicting lifestyles and emergence of pathogens.</title>
        <authorList>
            <person name="Haridas S."/>
            <person name="Albert R."/>
            <person name="Binder M."/>
            <person name="Bloem J."/>
            <person name="Labutti K."/>
            <person name="Salamov A."/>
            <person name="Andreopoulos B."/>
            <person name="Baker S."/>
            <person name="Barry K."/>
            <person name="Bills G."/>
            <person name="Bluhm B."/>
            <person name="Cannon C."/>
            <person name="Castanera R."/>
            <person name="Culley D."/>
            <person name="Daum C."/>
            <person name="Ezra D."/>
            <person name="Gonzalez J."/>
            <person name="Henrissat B."/>
            <person name="Kuo A."/>
            <person name="Liang C."/>
            <person name="Lipzen A."/>
            <person name="Lutzoni F."/>
            <person name="Magnuson J."/>
            <person name="Mondo S."/>
            <person name="Nolan M."/>
            <person name="Ohm R."/>
            <person name="Pangilinan J."/>
            <person name="Park H.-J."/>
            <person name="Ramirez L."/>
            <person name="Alfaro M."/>
            <person name="Sun H."/>
            <person name="Tritt A."/>
            <person name="Yoshinaga Y."/>
            <person name="Zwiers L.-H."/>
            <person name="Turgeon B."/>
            <person name="Goodwin S."/>
            <person name="Spatafora J."/>
            <person name="Crous P."/>
            <person name="Grigoriev I."/>
        </authorList>
    </citation>
    <scope>NUCLEOTIDE SEQUENCE</scope>
    <source>
        <strain evidence="12">CBS 125425</strain>
    </source>
</reference>
<feature type="compositionally biased region" description="Pro residues" evidence="10">
    <location>
        <begin position="709"/>
        <end position="718"/>
    </location>
</feature>
<dbReference type="Gene3D" id="1.10.10.2170">
    <property type="match status" value="1"/>
</dbReference>
<dbReference type="OrthoDB" id="435460at2759"/>
<keyword evidence="13" id="KW-1185">Reference proteome</keyword>